<keyword evidence="1" id="KW-0175">Coiled coil</keyword>
<dbReference type="OrthoDB" id="1651099at2"/>
<dbReference type="NCBIfam" id="NF041499">
    <property type="entry name" value="MobP3"/>
    <property type="match status" value="1"/>
</dbReference>
<dbReference type="InterPro" id="IPR041073">
    <property type="entry name" value="MobL"/>
</dbReference>
<evidence type="ECO:0000256" key="2">
    <source>
        <dbReference type="SAM" id="MobiDB-lite"/>
    </source>
</evidence>
<evidence type="ECO:0000256" key="1">
    <source>
        <dbReference type="SAM" id="Coils"/>
    </source>
</evidence>
<dbReference type="InterPro" id="IPR048102">
    <property type="entry name" value="MobP3"/>
</dbReference>
<sequence>MSKAHVISKFRFLECGKAPPKGSRFKGTISTASLLDWYEYTGREKAADRKKERGMHEGGLLGYTSQDDTTRTFSSDGWLTKDKMPGFKKKIAKAFHKDGDICWDTVVSLKDYQDSFQSNMNDVNDYAAIVSKSLPGYFKSIGLDPDNMIWWMNYHNNKKNPHMHIVFMEKVHTRTRGKLAQKYLDKYKSTWLKELGLRQEFTKRYGKAPKDVFREKDALRKTLISGLDMRFHDQLLHSFYTTIPKKGRLSYNSKNMKPYRRQLNLIIRSLLQDEEIRPTYEEWLGKVEMLDDLQNTLANEKISHFKKTELDKLYTRIGNMILGHAKYKETECKQGYDLWFSKQNIRYQDEQIYRIKLQDRAACIDLPSDAALFLDERGFYHVEIEQDKSYTLHRYAKNLDAWKDISETDTLQIDRDTLFRYMHAKDISLSEGEPKIFVGQDSRISLMDGTDETAVPLLTDDPKEIPPDPQKSLHARSEGPPARMGMRKRSKVIHKQKLSAVLKKGSKRILHQDAQEKERDLERFIREYEEQQIRSEERGKEYI</sequence>
<reference evidence="3 4" key="1">
    <citation type="submission" date="2018-08" db="EMBL/GenBank/DDBJ databases">
        <title>A genome reference for cultivated species of the human gut microbiota.</title>
        <authorList>
            <person name="Zou Y."/>
            <person name="Xue W."/>
            <person name="Luo G."/>
        </authorList>
    </citation>
    <scope>NUCLEOTIDE SEQUENCE [LARGE SCALE GENOMIC DNA]</scope>
    <source>
        <strain evidence="3 4">OF01-2LB</strain>
    </source>
</reference>
<name>A0A3E2VL01_CLOIN</name>
<evidence type="ECO:0000313" key="4">
    <source>
        <dbReference type="Proteomes" id="UP000260025"/>
    </source>
</evidence>
<dbReference type="AlphaFoldDB" id="A0A3E2VL01"/>
<feature type="coiled-coil region" evidence="1">
    <location>
        <begin position="507"/>
        <end position="534"/>
    </location>
</feature>
<dbReference type="Pfam" id="PF18555">
    <property type="entry name" value="MobL"/>
    <property type="match status" value="1"/>
</dbReference>
<protein>
    <submittedName>
        <fullName evidence="3">Uncharacterized protein</fullName>
    </submittedName>
</protein>
<organism evidence="3 4">
    <name type="scientific">Clostridium innocuum</name>
    <dbReference type="NCBI Taxonomy" id="1522"/>
    <lineage>
        <taxon>Bacteria</taxon>
        <taxon>Bacillati</taxon>
        <taxon>Bacillota</taxon>
        <taxon>Clostridia</taxon>
        <taxon>Eubacteriales</taxon>
        <taxon>Clostridiaceae</taxon>
        <taxon>Clostridium</taxon>
    </lineage>
</organism>
<proteinExistence type="predicted"/>
<dbReference type="RefSeq" id="WP_117444566.1">
    <property type="nucleotide sequence ID" value="NZ_QVEV01000040.1"/>
</dbReference>
<dbReference type="Proteomes" id="UP000260025">
    <property type="component" value="Unassembled WGS sequence"/>
</dbReference>
<gene>
    <name evidence="3" type="ORF">DXA38_18990</name>
</gene>
<dbReference type="EMBL" id="QVEV01000040">
    <property type="protein sequence ID" value="RGC11228.1"/>
    <property type="molecule type" value="Genomic_DNA"/>
</dbReference>
<comment type="caution">
    <text evidence="3">The sequence shown here is derived from an EMBL/GenBank/DDBJ whole genome shotgun (WGS) entry which is preliminary data.</text>
</comment>
<evidence type="ECO:0000313" key="3">
    <source>
        <dbReference type="EMBL" id="RGC11228.1"/>
    </source>
</evidence>
<feature type="region of interest" description="Disordered" evidence="2">
    <location>
        <begin position="457"/>
        <end position="491"/>
    </location>
</feature>
<accession>A0A3E2VL01</accession>